<feature type="chain" id="PRO_5040186715" evidence="1">
    <location>
        <begin position="23"/>
        <end position="90"/>
    </location>
</feature>
<comment type="caution">
    <text evidence="2">The sequence shown here is derived from an EMBL/GenBank/DDBJ whole genome shotgun (WGS) entry which is preliminary data.</text>
</comment>
<dbReference type="Proteomes" id="UP000696485">
    <property type="component" value="Unassembled WGS sequence"/>
</dbReference>
<organism evidence="2 3">
    <name type="scientific">Podila minutissima</name>
    <dbReference type="NCBI Taxonomy" id="64525"/>
    <lineage>
        <taxon>Eukaryota</taxon>
        <taxon>Fungi</taxon>
        <taxon>Fungi incertae sedis</taxon>
        <taxon>Mucoromycota</taxon>
        <taxon>Mortierellomycotina</taxon>
        <taxon>Mortierellomycetes</taxon>
        <taxon>Mortierellales</taxon>
        <taxon>Mortierellaceae</taxon>
        <taxon>Podila</taxon>
    </lineage>
</organism>
<evidence type="ECO:0000256" key="1">
    <source>
        <dbReference type="SAM" id="SignalP"/>
    </source>
</evidence>
<evidence type="ECO:0000313" key="3">
    <source>
        <dbReference type="Proteomes" id="UP000696485"/>
    </source>
</evidence>
<evidence type="ECO:0000313" key="2">
    <source>
        <dbReference type="EMBL" id="KAF9326013.1"/>
    </source>
</evidence>
<dbReference type="EMBL" id="JAAAUY010000838">
    <property type="protein sequence ID" value="KAF9326013.1"/>
    <property type="molecule type" value="Genomic_DNA"/>
</dbReference>
<sequence>MNSRFRMMLILSLGLLATQIRADTLEFVSPAPNSKLTAGENVHVQYNVHHNGMVLLRWAKVHLMTEDGFDSGVGTISTTSRPEWQGNTKE</sequence>
<gene>
    <name evidence="2" type="ORF">BG006_010522</name>
</gene>
<reference evidence="2" key="1">
    <citation type="journal article" date="2020" name="Fungal Divers.">
        <title>Resolving the Mortierellaceae phylogeny through synthesis of multi-gene phylogenetics and phylogenomics.</title>
        <authorList>
            <person name="Vandepol N."/>
            <person name="Liber J."/>
            <person name="Desiro A."/>
            <person name="Na H."/>
            <person name="Kennedy M."/>
            <person name="Barry K."/>
            <person name="Grigoriev I.V."/>
            <person name="Miller A.N."/>
            <person name="O'Donnell K."/>
            <person name="Stajich J.E."/>
            <person name="Bonito G."/>
        </authorList>
    </citation>
    <scope>NUCLEOTIDE SEQUENCE</scope>
    <source>
        <strain evidence="2">NVP1</strain>
    </source>
</reference>
<accession>A0A9P5SD70</accession>
<feature type="signal peptide" evidence="1">
    <location>
        <begin position="1"/>
        <end position="22"/>
    </location>
</feature>
<keyword evidence="1" id="KW-0732">Signal</keyword>
<dbReference type="AlphaFoldDB" id="A0A9P5SD70"/>
<protein>
    <submittedName>
        <fullName evidence="2">Uncharacterized protein</fullName>
    </submittedName>
</protein>
<proteinExistence type="predicted"/>
<name>A0A9P5SD70_9FUNG</name>
<keyword evidence="3" id="KW-1185">Reference proteome</keyword>